<keyword evidence="3" id="KW-1185">Reference proteome</keyword>
<gene>
    <name evidence="2" type="ORF">IRJ41_008374</name>
</gene>
<evidence type="ECO:0000313" key="3">
    <source>
        <dbReference type="Proteomes" id="UP001059041"/>
    </source>
</evidence>
<evidence type="ECO:0000256" key="1">
    <source>
        <dbReference type="SAM" id="MobiDB-lite"/>
    </source>
</evidence>
<evidence type="ECO:0000313" key="2">
    <source>
        <dbReference type="EMBL" id="KAI7810929.1"/>
    </source>
</evidence>
<sequence length="391" mass="42761">MTEMDSGKTMGQSLHYLELNGLLKGTMLRPSSCMRYVEDFAEACKLVSLSDLSLSHLFLSGMDDEFLALIMLPDVDEYPLEDFLNLVLQATGCDICVEESDESGYSNRPVPAVNGGPVPAHLECSPPQPRDPHPSSTEPTLPSLPSVTLKSRLVAAHATGVLAAGPQSSAPKPLQSLSPRQHHHGHGSHQPMLPRQHHHGSHQPLLTRQHHHGHGGCGSSQLPQTLASRAKAKSSFSTQLKALHLSPDGAIQYEGEGKKGMKHLEKTQVCRAMKDGVMKFDDTATEDFMGMNASEHLKHAPQRSFRQTIKGIVPVVRLTPPQELNSLDHGSGIRLVIHHSVLNLVISNGKRTPALVNLKEVRKALRDVSVLFKKKVKEVLQGKVTHEAKER</sequence>
<protein>
    <submittedName>
        <fullName evidence="2">UPF0471 protein C1orf63-like protein</fullName>
    </submittedName>
</protein>
<feature type="compositionally biased region" description="Low complexity" evidence="1">
    <location>
        <begin position="109"/>
        <end position="120"/>
    </location>
</feature>
<feature type="compositionally biased region" description="Polar residues" evidence="1">
    <location>
        <begin position="166"/>
        <end position="179"/>
    </location>
</feature>
<proteinExistence type="predicted"/>
<dbReference type="Proteomes" id="UP001059041">
    <property type="component" value="Linkage Group LG4"/>
</dbReference>
<name>A0A9W8C939_TRIRA</name>
<dbReference type="AlphaFoldDB" id="A0A9W8C939"/>
<reference evidence="2" key="1">
    <citation type="submission" date="2021-02" db="EMBL/GenBank/DDBJ databases">
        <title>Comparative genomics reveals that relaxation of natural selection precedes convergent phenotypic evolution of cavefish.</title>
        <authorList>
            <person name="Peng Z."/>
        </authorList>
    </citation>
    <scope>NUCLEOTIDE SEQUENCE</scope>
    <source>
        <tissue evidence="2">Muscle</tissue>
    </source>
</reference>
<organism evidence="2 3">
    <name type="scientific">Triplophysa rosa</name>
    <name type="common">Cave loach</name>
    <dbReference type="NCBI Taxonomy" id="992332"/>
    <lineage>
        <taxon>Eukaryota</taxon>
        <taxon>Metazoa</taxon>
        <taxon>Chordata</taxon>
        <taxon>Craniata</taxon>
        <taxon>Vertebrata</taxon>
        <taxon>Euteleostomi</taxon>
        <taxon>Actinopterygii</taxon>
        <taxon>Neopterygii</taxon>
        <taxon>Teleostei</taxon>
        <taxon>Ostariophysi</taxon>
        <taxon>Cypriniformes</taxon>
        <taxon>Nemacheilidae</taxon>
        <taxon>Triplophysa</taxon>
    </lineage>
</organism>
<feature type="region of interest" description="Disordered" evidence="1">
    <location>
        <begin position="164"/>
        <end position="233"/>
    </location>
</feature>
<dbReference type="EMBL" id="JAFHDT010000004">
    <property type="protein sequence ID" value="KAI7810929.1"/>
    <property type="molecule type" value="Genomic_DNA"/>
</dbReference>
<feature type="compositionally biased region" description="Low complexity" evidence="1">
    <location>
        <begin position="134"/>
        <end position="144"/>
    </location>
</feature>
<feature type="region of interest" description="Disordered" evidence="1">
    <location>
        <begin position="101"/>
        <end position="144"/>
    </location>
</feature>
<comment type="caution">
    <text evidence="2">The sequence shown here is derived from an EMBL/GenBank/DDBJ whole genome shotgun (WGS) entry which is preliminary data.</text>
</comment>
<accession>A0A9W8C939</accession>